<evidence type="ECO:0000256" key="1">
    <source>
        <dbReference type="ARBA" id="ARBA00022670"/>
    </source>
</evidence>
<evidence type="ECO:0000259" key="12">
    <source>
        <dbReference type="PROSITE" id="PS51864"/>
    </source>
</evidence>
<dbReference type="OrthoDB" id="291007at2759"/>
<evidence type="ECO:0000256" key="4">
    <source>
        <dbReference type="ARBA" id="ARBA00022801"/>
    </source>
</evidence>
<keyword evidence="3" id="KW-0732">Signal</keyword>
<evidence type="ECO:0000256" key="7">
    <source>
        <dbReference type="ARBA" id="ARBA00023145"/>
    </source>
</evidence>
<dbReference type="FunFam" id="3.40.390.10:FF:000015">
    <property type="entry name" value="Meprin A subunit"/>
    <property type="match status" value="1"/>
</dbReference>
<feature type="domain" description="Peptidase M12A" evidence="12">
    <location>
        <begin position="85"/>
        <end position="281"/>
    </location>
</feature>
<dbReference type="Gene3D" id="3.40.390.10">
    <property type="entry name" value="Collagenase (Catalytic Domain)"/>
    <property type="match status" value="1"/>
</dbReference>
<dbReference type="InterPro" id="IPR006026">
    <property type="entry name" value="Peptidase_Metallo"/>
</dbReference>
<feature type="binding site" evidence="10">
    <location>
        <position position="178"/>
    </location>
    <ligand>
        <name>Zn(2+)</name>
        <dbReference type="ChEBI" id="CHEBI:29105"/>
        <note>catalytic</note>
    </ligand>
</feature>
<evidence type="ECO:0000313" key="14">
    <source>
        <dbReference type="Proteomes" id="UP000801492"/>
    </source>
</evidence>
<dbReference type="CDD" id="cd04280">
    <property type="entry name" value="ZnMc_astacin_like"/>
    <property type="match status" value="1"/>
</dbReference>
<keyword evidence="4 10" id="KW-0378">Hydrolase</keyword>
<evidence type="ECO:0000313" key="13">
    <source>
        <dbReference type="EMBL" id="KAF2883722.1"/>
    </source>
</evidence>
<dbReference type="PANTHER" id="PTHR10127">
    <property type="entry name" value="DISCOIDIN, CUB, EGF, LAMININ , AND ZINC METALLOPROTEASE DOMAIN CONTAINING"/>
    <property type="match status" value="1"/>
</dbReference>
<dbReference type="PANTHER" id="PTHR10127:SF780">
    <property type="entry name" value="METALLOENDOPEPTIDASE"/>
    <property type="match status" value="1"/>
</dbReference>
<keyword evidence="5 10" id="KW-0862">Zinc</keyword>
<dbReference type="AlphaFoldDB" id="A0A8K0G0J0"/>
<dbReference type="Pfam" id="PF01400">
    <property type="entry name" value="Astacin"/>
    <property type="match status" value="1"/>
</dbReference>
<dbReference type="SMART" id="SM00235">
    <property type="entry name" value="ZnMc"/>
    <property type="match status" value="1"/>
</dbReference>
<comment type="caution">
    <text evidence="13">The sequence shown here is derived from an EMBL/GenBank/DDBJ whole genome shotgun (WGS) entry which is preliminary data.</text>
</comment>
<dbReference type="InterPro" id="IPR024079">
    <property type="entry name" value="MetalloPept_cat_dom_sf"/>
</dbReference>
<accession>A0A8K0G0J0</accession>
<gene>
    <name evidence="13" type="ORF">ILUMI_22450</name>
</gene>
<evidence type="ECO:0000256" key="9">
    <source>
        <dbReference type="ARBA" id="ARBA00023180"/>
    </source>
</evidence>
<comment type="cofactor">
    <cofactor evidence="10 11">
        <name>Zn(2+)</name>
        <dbReference type="ChEBI" id="CHEBI:29105"/>
    </cofactor>
    <text evidence="10 11">Binds 1 zinc ion per subunit.</text>
</comment>
<keyword evidence="2 10" id="KW-0479">Metal-binding</keyword>
<organism evidence="13 14">
    <name type="scientific">Ignelater luminosus</name>
    <name type="common">Cucubano</name>
    <name type="synonym">Pyrophorus luminosus</name>
    <dbReference type="NCBI Taxonomy" id="2038154"/>
    <lineage>
        <taxon>Eukaryota</taxon>
        <taxon>Metazoa</taxon>
        <taxon>Ecdysozoa</taxon>
        <taxon>Arthropoda</taxon>
        <taxon>Hexapoda</taxon>
        <taxon>Insecta</taxon>
        <taxon>Pterygota</taxon>
        <taxon>Neoptera</taxon>
        <taxon>Endopterygota</taxon>
        <taxon>Coleoptera</taxon>
        <taxon>Polyphaga</taxon>
        <taxon>Elateriformia</taxon>
        <taxon>Elateroidea</taxon>
        <taxon>Elateridae</taxon>
        <taxon>Agrypninae</taxon>
        <taxon>Pyrophorini</taxon>
        <taxon>Ignelater</taxon>
    </lineage>
</organism>
<dbReference type="Proteomes" id="UP000801492">
    <property type="component" value="Unassembled WGS sequence"/>
</dbReference>
<dbReference type="GO" id="GO:0006508">
    <property type="term" value="P:proteolysis"/>
    <property type="evidence" value="ECO:0007669"/>
    <property type="project" value="UniProtKB-KW"/>
</dbReference>
<evidence type="ECO:0000256" key="6">
    <source>
        <dbReference type="ARBA" id="ARBA00023049"/>
    </source>
</evidence>
<evidence type="ECO:0000256" key="2">
    <source>
        <dbReference type="ARBA" id="ARBA00022723"/>
    </source>
</evidence>
<dbReference type="EC" id="3.4.24.-" evidence="11"/>
<dbReference type="PRINTS" id="PR00480">
    <property type="entry name" value="ASTACIN"/>
</dbReference>
<dbReference type="GO" id="GO:0004222">
    <property type="term" value="F:metalloendopeptidase activity"/>
    <property type="evidence" value="ECO:0007669"/>
    <property type="project" value="UniProtKB-UniRule"/>
</dbReference>
<dbReference type="GO" id="GO:0008270">
    <property type="term" value="F:zinc ion binding"/>
    <property type="evidence" value="ECO:0007669"/>
    <property type="project" value="UniProtKB-UniRule"/>
</dbReference>
<dbReference type="PROSITE" id="PS51864">
    <property type="entry name" value="ASTACIN"/>
    <property type="match status" value="1"/>
</dbReference>
<comment type="caution">
    <text evidence="10">Lacks conserved residue(s) required for the propagation of feature annotation.</text>
</comment>
<name>A0A8K0G0J0_IGNLU</name>
<keyword evidence="14" id="KW-1185">Reference proteome</keyword>
<proteinExistence type="predicted"/>
<dbReference type="InterPro" id="IPR034035">
    <property type="entry name" value="Astacin-like_dom"/>
</dbReference>
<evidence type="ECO:0000256" key="5">
    <source>
        <dbReference type="ARBA" id="ARBA00022833"/>
    </source>
</evidence>
<dbReference type="EMBL" id="VTPC01090307">
    <property type="protein sequence ID" value="KAF2883722.1"/>
    <property type="molecule type" value="Genomic_DNA"/>
</dbReference>
<feature type="binding site" evidence="10">
    <location>
        <position position="182"/>
    </location>
    <ligand>
        <name>Zn(2+)</name>
        <dbReference type="ChEBI" id="CHEBI:29105"/>
        <note>catalytic</note>
    </ligand>
</feature>
<reference evidence="13" key="1">
    <citation type="submission" date="2019-08" db="EMBL/GenBank/DDBJ databases">
        <title>The genome of the North American firefly Photinus pyralis.</title>
        <authorList>
            <consortium name="Photinus pyralis genome working group"/>
            <person name="Fallon T.R."/>
            <person name="Sander Lower S.E."/>
            <person name="Weng J.-K."/>
        </authorList>
    </citation>
    <scope>NUCLEOTIDE SEQUENCE</scope>
    <source>
        <strain evidence="13">TRF0915ILg1</strain>
        <tissue evidence="13">Whole body</tissue>
    </source>
</reference>
<keyword evidence="1 10" id="KW-0645">Protease</keyword>
<protein>
    <recommendedName>
        <fullName evidence="11">Metalloendopeptidase</fullName>
        <ecNumber evidence="11">3.4.24.-</ecNumber>
    </recommendedName>
</protein>
<evidence type="ECO:0000256" key="8">
    <source>
        <dbReference type="ARBA" id="ARBA00023157"/>
    </source>
</evidence>
<sequence length="293" mass="33469">MFKFMVYFSAISVNLIHCLPSKNNTADYDSGGADLSYLGRSVFGEPNEESGKRVEQWNKSSKVKPQELGTYAEGDILFPNDGKRNGVISETARWPNGVVPFQFGGMFSKEQKEMIKKAMMEFHKATCIRFRRREPNDTNWFWITNNRTGCWASIGRISRPQAINLQAPICVHHETIMHELLHTIGFGHEQSRSDRDSYVTIHWANIAKEYENAFKKAEKNLSTSFGIPYDYNSVMHYSNEAFSKNGNWTITAKGNSSMLLGPRNGFTENDIKQINLMYNCTKQNSSDIDIDIM</sequence>
<keyword evidence="9" id="KW-0325">Glycoprotein</keyword>
<dbReference type="InterPro" id="IPR001506">
    <property type="entry name" value="Peptidase_M12A"/>
</dbReference>
<dbReference type="SUPFAM" id="SSF55486">
    <property type="entry name" value="Metalloproteases ('zincins'), catalytic domain"/>
    <property type="match status" value="1"/>
</dbReference>
<feature type="binding site" evidence="10">
    <location>
        <position position="188"/>
    </location>
    <ligand>
        <name>Zn(2+)</name>
        <dbReference type="ChEBI" id="CHEBI:29105"/>
        <note>catalytic</note>
    </ligand>
</feature>
<keyword evidence="6 10" id="KW-0482">Metalloprotease</keyword>
<evidence type="ECO:0000256" key="3">
    <source>
        <dbReference type="ARBA" id="ARBA00022729"/>
    </source>
</evidence>
<keyword evidence="7" id="KW-0865">Zymogen</keyword>
<evidence type="ECO:0000256" key="11">
    <source>
        <dbReference type="RuleBase" id="RU361183"/>
    </source>
</evidence>
<evidence type="ECO:0000256" key="10">
    <source>
        <dbReference type="PROSITE-ProRule" id="PRU01211"/>
    </source>
</evidence>
<keyword evidence="8" id="KW-1015">Disulfide bond</keyword>
<feature type="active site" evidence="10">
    <location>
        <position position="179"/>
    </location>
</feature>